<evidence type="ECO:0000313" key="2">
    <source>
        <dbReference type="Proteomes" id="UP000018721"/>
    </source>
</evidence>
<reference evidence="1 2" key="1">
    <citation type="submission" date="2013-11" db="EMBL/GenBank/DDBJ databases">
        <title>The Genome Sequence of Phytophthora parasitica P1569.</title>
        <authorList>
            <consortium name="The Broad Institute Genomics Platform"/>
            <person name="Russ C."/>
            <person name="Tyler B."/>
            <person name="Panabieres F."/>
            <person name="Shan W."/>
            <person name="Tripathy S."/>
            <person name="Grunwald N."/>
            <person name="Machado M."/>
            <person name="Johnson C.S."/>
            <person name="Arredondo F."/>
            <person name="Hong C."/>
            <person name="Coffey M."/>
            <person name="Young S.K."/>
            <person name="Zeng Q."/>
            <person name="Gargeya S."/>
            <person name="Fitzgerald M."/>
            <person name="Abouelleil A."/>
            <person name="Alvarado L."/>
            <person name="Chapman S.B."/>
            <person name="Gainer-Dewar J."/>
            <person name="Goldberg J."/>
            <person name="Griggs A."/>
            <person name="Gujja S."/>
            <person name="Hansen M."/>
            <person name="Howarth C."/>
            <person name="Imamovic A."/>
            <person name="Ireland A."/>
            <person name="Larimer J."/>
            <person name="McCowan C."/>
            <person name="Murphy C."/>
            <person name="Pearson M."/>
            <person name="Poon T.W."/>
            <person name="Priest M."/>
            <person name="Roberts A."/>
            <person name="Saif S."/>
            <person name="Shea T."/>
            <person name="Sykes S."/>
            <person name="Wortman J."/>
            <person name="Nusbaum C."/>
            <person name="Birren B."/>
        </authorList>
    </citation>
    <scope>NUCLEOTIDE SEQUENCE [LARGE SCALE GENOMIC DNA]</scope>
    <source>
        <strain evidence="1 2">P1569</strain>
    </source>
</reference>
<dbReference type="HOGENOM" id="CLU_122156_0_0_1"/>
<organism evidence="1 2">
    <name type="scientific">Phytophthora nicotianae P1569</name>
    <dbReference type="NCBI Taxonomy" id="1317065"/>
    <lineage>
        <taxon>Eukaryota</taxon>
        <taxon>Sar</taxon>
        <taxon>Stramenopiles</taxon>
        <taxon>Oomycota</taxon>
        <taxon>Peronosporomycetes</taxon>
        <taxon>Peronosporales</taxon>
        <taxon>Peronosporaceae</taxon>
        <taxon>Phytophthora</taxon>
    </lineage>
</organism>
<dbReference type="InterPro" id="IPR036537">
    <property type="entry name" value="Adaptor_Cbl_N_dom_sf"/>
</dbReference>
<dbReference type="OrthoDB" id="116398at2759"/>
<dbReference type="eggNOG" id="ENOG502RGV5">
    <property type="taxonomic scope" value="Eukaryota"/>
</dbReference>
<keyword evidence="2" id="KW-1185">Reference proteome</keyword>
<protein>
    <submittedName>
        <fullName evidence="1">Uncharacterized protein</fullName>
    </submittedName>
</protein>
<dbReference type="AlphaFoldDB" id="V9DWD6"/>
<sequence length="192" mass="21941">MVMSVLDLAVPGAGTLAEALTTIYKLCGEMSERKNVCGHLHSGLMCIMDGLETKQDDDQFPSKESLDKFVTVVLKLLRYLDQCKGKELVYRVLECGKMTVETRQVYEDIAELFELFDVVMVNWSEQWEHDLRVQRDVLIASVRDNEVLLRDLQSSRAQVDALLSLKFELEQRIAQHDKKIVECIKSMIATIT</sequence>
<dbReference type="Gene3D" id="1.20.930.20">
    <property type="entry name" value="Adaptor protein Cbl, N-terminal domain"/>
    <property type="match status" value="1"/>
</dbReference>
<comment type="caution">
    <text evidence="1">The sequence shown here is derived from an EMBL/GenBank/DDBJ whole genome shotgun (WGS) entry which is preliminary data.</text>
</comment>
<name>V9DWD6_PHYNI</name>
<dbReference type="Proteomes" id="UP000018721">
    <property type="component" value="Unassembled WGS sequence"/>
</dbReference>
<accession>V9DWD6</accession>
<proteinExistence type="predicted"/>
<dbReference type="EMBL" id="ANIZ01003803">
    <property type="protein sequence ID" value="ETI31200.1"/>
    <property type="molecule type" value="Genomic_DNA"/>
</dbReference>
<dbReference type="GO" id="GO:0007166">
    <property type="term" value="P:cell surface receptor signaling pathway"/>
    <property type="evidence" value="ECO:0007669"/>
    <property type="project" value="InterPro"/>
</dbReference>
<gene>
    <name evidence="1" type="ORF">F443_21785</name>
</gene>
<evidence type="ECO:0000313" key="1">
    <source>
        <dbReference type="EMBL" id="ETI31200.1"/>
    </source>
</evidence>